<name>A0A9D2TE34_9FIRM</name>
<gene>
    <name evidence="2" type="ORF">H9931_01355</name>
</gene>
<organism evidence="2 3">
    <name type="scientific">Candidatus Enterocloster excrementigallinarum</name>
    <dbReference type="NCBI Taxonomy" id="2838558"/>
    <lineage>
        <taxon>Bacteria</taxon>
        <taxon>Bacillati</taxon>
        <taxon>Bacillota</taxon>
        <taxon>Clostridia</taxon>
        <taxon>Lachnospirales</taxon>
        <taxon>Lachnospiraceae</taxon>
        <taxon>Enterocloster</taxon>
    </lineage>
</organism>
<protein>
    <submittedName>
        <fullName evidence="2">Uncharacterized protein</fullName>
    </submittedName>
</protein>
<evidence type="ECO:0000313" key="3">
    <source>
        <dbReference type="Proteomes" id="UP000823863"/>
    </source>
</evidence>
<comment type="caution">
    <text evidence="2">The sequence shown here is derived from an EMBL/GenBank/DDBJ whole genome shotgun (WGS) entry which is preliminary data.</text>
</comment>
<dbReference type="Proteomes" id="UP000823863">
    <property type="component" value="Unassembled WGS sequence"/>
</dbReference>
<accession>A0A9D2TE34</accession>
<reference evidence="2" key="2">
    <citation type="submission" date="2021-04" db="EMBL/GenBank/DDBJ databases">
        <authorList>
            <person name="Gilroy R."/>
        </authorList>
    </citation>
    <scope>NUCLEOTIDE SEQUENCE</scope>
    <source>
        <strain evidence="2">CHK198-12963</strain>
    </source>
</reference>
<feature type="region of interest" description="Disordered" evidence="1">
    <location>
        <begin position="35"/>
        <end position="56"/>
    </location>
</feature>
<dbReference type="EMBL" id="DWWB01000005">
    <property type="protein sequence ID" value="HJC65353.1"/>
    <property type="molecule type" value="Genomic_DNA"/>
</dbReference>
<reference evidence="2" key="1">
    <citation type="journal article" date="2021" name="PeerJ">
        <title>Extensive microbial diversity within the chicken gut microbiome revealed by metagenomics and culture.</title>
        <authorList>
            <person name="Gilroy R."/>
            <person name="Ravi A."/>
            <person name="Getino M."/>
            <person name="Pursley I."/>
            <person name="Horton D.L."/>
            <person name="Alikhan N.F."/>
            <person name="Baker D."/>
            <person name="Gharbi K."/>
            <person name="Hall N."/>
            <person name="Watson M."/>
            <person name="Adriaenssens E.M."/>
            <person name="Foster-Nyarko E."/>
            <person name="Jarju S."/>
            <person name="Secka A."/>
            <person name="Antonio M."/>
            <person name="Oren A."/>
            <person name="Chaudhuri R.R."/>
            <person name="La Ragione R."/>
            <person name="Hildebrand F."/>
            <person name="Pallen M.J."/>
        </authorList>
    </citation>
    <scope>NUCLEOTIDE SEQUENCE</scope>
    <source>
        <strain evidence="2">CHK198-12963</strain>
    </source>
</reference>
<sequence>MKKPKDEFDIDIQACSATDCTGLIPALPQDEAQLESYQDLYPFNPEDGSAKPKSVR</sequence>
<evidence type="ECO:0000256" key="1">
    <source>
        <dbReference type="SAM" id="MobiDB-lite"/>
    </source>
</evidence>
<proteinExistence type="predicted"/>
<evidence type="ECO:0000313" key="2">
    <source>
        <dbReference type="EMBL" id="HJC65353.1"/>
    </source>
</evidence>
<dbReference type="AlphaFoldDB" id="A0A9D2TE34"/>